<evidence type="ECO:0000256" key="2">
    <source>
        <dbReference type="SAM" id="Phobius"/>
    </source>
</evidence>
<feature type="compositionally biased region" description="Low complexity" evidence="1">
    <location>
        <begin position="25"/>
        <end position="50"/>
    </location>
</feature>
<gene>
    <name evidence="3" type="ORF">BGZ96_000748</name>
</gene>
<dbReference type="InterPro" id="IPR026749">
    <property type="entry name" value="Tmem135"/>
</dbReference>
<feature type="region of interest" description="Disordered" evidence="1">
    <location>
        <begin position="265"/>
        <end position="290"/>
    </location>
</feature>
<feature type="transmembrane region" description="Helical" evidence="2">
    <location>
        <begin position="340"/>
        <end position="357"/>
    </location>
</feature>
<evidence type="ECO:0008006" key="5">
    <source>
        <dbReference type="Google" id="ProtNLM"/>
    </source>
</evidence>
<dbReference type="EMBL" id="JAAAIM010001108">
    <property type="protein sequence ID" value="KAG0282196.1"/>
    <property type="molecule type" value="Genomic_DNA"/>
</dbReference>
<protein>
    <recommendedName>
        <fullName evidence="5">DUF1279 domain-containing protein</fullName>
    </recommendedName>
</protein>
<dbReference type="Proteomes" id="UP001194696">
    <property type="component" value="Unassembled WGS sequence"/>
</dbReference>
<evidence type="ECO:0000313" key="4">
    <source>
        <dbReference type="Proteomes" id="UP001194696"/>
    </source>
</evidence>
<feature type="transmembrane region" description="Helical" evidence="2">
    <location>
        <begin position="197"/>
        <end position="216"/>
    </location>
</feature>
<feature type="region of interest" description="Disordered" evidence="1">
    <location>
        <begin position="100"/>
        <end position="128"/>
    </location>
</feature>
<proteinExistence type="predicted"/>
<keyword evidence="2" id="KW-0472">Membrane</keyword>
<name>A0ABQ7JNS1_9FUNG</name>
<keyword evidence="2" id="KW-0812">Transmembrane</keyword>
<feature type="transmembrane region" description="Helical" evidence="2">
    <location>
        <begin position="236"/>
        <end position="258"/>
    </location>
</feature>
<reference evidence="3 4" key="1">
    <citation type="journal article" date="2020" name="Fungal Divers.">
        <title>Resolving the Mortierellaceae phylogeny through synthesis of multi-gene phylogenetics and phylogenomics.</title>
        <authorList>
            <person name="Vandepol N."/>
            <person name="Liber J."/>
            <person name="Desiro A."/>
            <person name="Na H."/>
            <person name="Kennedy M."/>
            <person name="Barry K."/>
            <person name="Grigoriev I.V."/>
            <person name="Miller A.N."/>
            <person name="O'Donnell K."/>
            <person name="Stajich J.E."/>
            <person name="Bonito G."/>
        </authorList>
    </citation>
    <scope>NUCLEOTIDE SEQUENCE [LARGE SCALE GENOMIC DNA]</scope>
    <source>
        <strain evidence="3 4">AD045</strain>
    </source>
</reference>
<organism evidence="3 4">
    <name type="scientific">Linnemannia gamsii</name>
    <dbReference type="NCBI Taxonomy" id="64522"/>
    <lineage>
        <taxon>Eukaryota</taxon>
        <taxon>Fungi</taxon>
        <taxon>Fungi incertae sedis</taxon>
        <taxon>Mucoromycota</taxon>
        <taxon>Mortierellomycotina</taxon>
        <taxon>Mortierellomycetes</taxon>
        <taxon>Mortierellales</taxon>
        <taxon>Mortierellaceae</taxon>
        <taxon>Linnemannia</taxon>
    </lineage>
</organism>
<keyword evidence="2" id="KW-1133">Transmembrane helix</keyword>
<evidence type="ECO:0000256" key="1">
    <source>
        <dbReference type="SAM" id="MobiDB-lite"/>
    </source>
</evidence>
<sequence>MAKIFSVTPTELDTLKGRNANFLLDSPSSPTSDASSCPPTPTDTYSSDPFSSHFRPLNNSSFTSTSTSTGKATTTTKGDLSKIVLSFFLSPTGYRLLRFDTKSKSKKGKSTAPTPSKNKNNKASVSVSHKSLQSLGTSLVDPEEYEQWFKSQANNIANSKLTLDDDSNGDYSYHKQPTTTQRTAATLSSATRAGIRGFTLAFLAGTAMDVMLPALLKQKFKGLVRRIFTNPSSLRLGASCGLFAFVYKLSFHVIALALESLSKDQQQQRTSGSRRSDSGIGLAGRQRKGAKDGKIVFGGLTQLDHSEDDENHQLQSGSEDDDDALLCSPKEQATRNRKKWIPALLAALVAAPAYSLVPDQARRLTMALYFLTYAGESAYAALEHEGLLKWLPSWVGIWILAPISTSQIVHTFIQHNDCNPVGWTKLIMSQCDPFLHRPKGFNTKTLGAFPSSGNLFEGLKSYIKAGYQSQAILASAAATTATTAAAAALTGGVSEGAAKFLLPEACENVFKFTEGMGHHSVGCQMFHPGEASCGTATKLLLGRNAVFSFKMYAVLAALTFVARGGNVFQKG</sequence>
<feature type="region of interest" description="Disordered" evidence="1">
    <location>
        <begin position="56"/>
        <end position="75"/>
    </location>
</feature>
<dbReference type="PANTHER" id="PTHR12459:SF19">
    <property type="entry name" value="TRANSMEMBRANE PROTEIN 135 N-TERMINAL DOMAIN-CONTAINING PROTEIN"/>
    <property type="match status" value="1"/>
</dbReference>
<accession>A0ABQ7JNS1</accession>
<keyword evidence="4" id="KW-1185">Reference proteome</keyword>
<evidence type="ECO:0000313" key="3">
    <source>
        <dbReference type="EMBL" id="KAG0282196.1"/>
    </source>
</evidence>
<comment type="caution">
    <text evidence="3">The sequence shown here is derived from an EMBL/GenBank/DDBJ whole genome shotgun (WGS) entry which is preliminary data.</text>
</comment>
<feature type="region of interest" description="Disordered" evidence="1">
    <location>
        <begin position="21"/>
        <end position="50"/>
    </location>
</feature>
<feature type="compositionally biased region" description="Low complexity" evidence="1">
    <location>
        <begin position="60"/>
        <end position="75"/>
    </location>
</feature>
<dbReference type="PANTHER" id="PTHR12459">
    <property type="entry name" value="TRANSMEMBRANE PROTEIN 135-RELATED"/>
    <property type="match status" value="1"/>
</dbReference>